<dbReference type="EMBL" id="CP021744">
    <property type="protein sequence ID" value="ARZ71972.1"/>
    <property type="molecule type" value="Genomic_DNA"/>
</dbReference>
<feature type="region of interest" description="Disordered" evidence="1">
    <location>
        <begin position="78"/>
        <end position="139"/>
    </location>
</feature>
<evidence type="ECO:0000313" key="3">
    <source>
        <dbReference type="Proteomes" id="UP000195755"/>
    </source>
</evidence>
<dbReference type="Proteomes" id="UP000195755">
    <property type="component" value="Chromosome"/>
</dbReference>
<reference evidence="2 3" key="1">
    <citation type="submission" date="2017-06" db="EMBL/GenBank/DDBJ databases">
        <title>Streptomyces albireticuli Genome sequencing and assembly.</title>
        <authorList>
            <person name="Wang Y."/>
            <person name="Du B."/>
            <person name="Ding Y."/>
            <person name="Liu H."/>
            <person name="Hou Q."/>
            <person name="Liu K."/>
            <person name="Yao L."/>
            <person name="Wang C."/>
        </authorList>
    </citation>
    <scope>NUCLEOTIDE SEQUENCE [LARGE SCALE GENOMIC DNA]</scope>
    <source>
        <strain evidence="2 3">MDJK11</strain>
    </source>
</reference>
<sequence length="272" mass="29622">MFGGGKRDDEALREAIASLHKELRLKTHEALQHHRDTLGAELKRLQDLVGQVHTEVAAAHRDLVDLAARTEAAHDRLRRMEEQWETHRSRPPGPLPLGPQPPGPRPVAGTGPRERDQRPPERRDDGSGLPGEPEEEERIDHRKLLRAAAGVSAATLVCHRDTWAFVVEQAGRETHFRVPGKVEEKESAVQVAVSGPSLLAVATVLERRISEDSTDPGSRALAWKLYHSIAAEVLKARPFPGPGPGPGPGPTEEAPGQPAPAAIHIVIDDCPH</sequence>
<name>A0A1Z2LCG6_9ACTN</name>
<gene>
    <name evidence="2" type="ORF">SMD11_6396</name>
</gene>
<accession>A0A1Z2LCG6</accession>
<evidence type="ECO:0000256" key="1">
    <source>
        <dbReference type="SAM" id="MobiDB-lite"/>
    </source>
</evidence>
<dbReference type="RefSeq" id="WP_087929677.1">
    <property type="nucleotide sequence ID" value="NZ_CP021744.1"/>
</dbReference>
<evidence type="ECO:0000313" key="2">
    <source>
        <dbReference type="EMBL" id="ARZ71972.1"/>
    </source>
</evidence>
<feature type="compositionally biased region" description="Basic and acidic residues" evidence="1">
    <location>
        <begin position="78"/>
        <end position="88"/>
    </location>
</feature>
<protein>
    <submittedName>
        <fullName evidence="2">Uncharacterized protein</fullName>
    </submittedName>
</protein>
<organism evidence="2 3">
    <name type="scientific">Streptomyces albireticuli</name>
    <dbReference type="NCBI Taxonomy" id="1940"/>
    <lineage>
        <taxon>Bacteria</taxon>
        <taxon>Bacillati</taxon>
        <taxon>Actinomycetota</taxon>
        <taxon>Actinomycetes</taxon>
        <taxon>Kitasatosporales</taxon>
        <taxon>Streptomycetaceae</taxon>
        <taxon>Streptomyces</taxon>
    </lineage>
</organism>
<feature type="compositionally biased region" description="Pro residues" evidence="1">
    <location>
        <begin position="239"/>
        <end position="249"/>
    </location>
</feature>
<dbReference type="KEGG" id="salj:SMD11_6396"/>
<dbReference type="AlphaFoldDB" id="A0A1Z2LCG6"/>
<feature type="compositionally biased region" description="Low complexity" evidence="1">
    <location>
        <begin position="250"/>
        <end position="259"/>
    </location>
</feature>
<dbReference type="OrthoDB" id="4082200at2"/>
<proteinExistence type="predicted"/>
<feature type="compositionally biased region" description="Basic and acidic residues" evidence="1">
    <location>
        <begin position="112"/>
        <end position="126"/>
    </location>
</feature>
<feature type="region of interest" description="Disordered" evidence="1">
    <location>
        <begin position="236"/>
        <end position="259"/>
    </location>
</feature>
<feature type="compositionally biased region" description="Pro residues" evidence="1">
    <location>
        <begin position="91"/>
        <end position="105"/>
    </location>
</feature>